<gene>
    <name evidence="3" type="ORF">CARN2_0811</name>
    <name evidence="4" type="ORF">CARN2_2460</name>
    <name evidence="5" type="ORF">CARN2_2631</name>
    <name evidence="6" type="ORF">CARN2_2697</name>
    <name evidence="7" type="ORF">CARN2_3846</name>
</gene>
<evidence type="ECO:0000313" key="5">
    <source>
        <dbReference type="EMBL" id="CBH97159.1"/>
    </source>
</evidence>
<name>E6PKF9_9ZZZZ</name>
<comment type="caution">
    <text evidence="3">The sequence shown here is derived from an EMBL/GenBank/DDBJ whole genome shotgun (WGS) entry which is preliminary data.</text>
</comment>
<evidence type="ECO:0000256" key="1">
    <source>
        <dbReference type="SAM" id="MobiDB-lite"/>
    </source>
</evidence>
<evidence type="ECO:0000313" key="4">
    <source>
        <dbReference type="EMBL" id="CBH96744.1"/>
    </source>
</evidence>
<dbReference type="PANTHER" id="PTHR33678">
    <property type="entry name" value="BLL1576 PROTEIN"/>
    <property type="match status" value="1"/>
</dbReference>
<dbReference type="EMBL" id="CABM01000051">
    <property type="protein sequence ID" value="CBH98369.1"/>
    <property type="molecule type" value="Genomic_DNA"/>
</dbReference>
<dbReference type="EMBL" id="CABM01000042">
    <property type="protein sequence ID" value="CBH97225.1"/>
    <property type="molecule type" value="Genomic_DNA"/>
</dbReference>
<evidence type="ECO:0000313" key="3">
    <source>
        <dbReference type="EMBL" id="CBH95410.1"/>
    </source>
</evidence>
<evidence type="ECO:0000313" key="7">
    <source>
        <dbReference type="EMBL" id="CBH98369.1"/>
    </source>
</evidence>
<dbReference type="EMBL" id="CABM01000005">
    <property type="protein sequence ID" value="CBH95410.1"/>
    <property type="molecule type" value="Genomic_DNA"/>
</dbReference>
<proteinExistence type="predicted"/>
<dbReference type="AlphaFoldDB" id="E6PKF9"/>
<accession>E6PKF9</accession>
<feature type="domain" description="Transposase IS66 central" evidence="2">
    <location>
        <begin position="215"/>
        <end position="496"/>
    </location>
</feature>
<reference evidence="3" key="1">
    <citation type="submission" date="2009-10" db="EMBL/GenBank/DDBJ databases">
        <title>Diversity of trophic interactions inside an arsenic-rich microbial ecosystem.</title>
        <authorList>
            <person name="Bertin P.N."/>
            <person name="Heinrich-Salmeron A."/>
            <person name="Pelletier E."/>
            <person name="Goulhen-Chollet F."/>
            <person name="Arsene-Ploetze F."/>
            <person name="Gallien S."/>
            <person name="Calteau A."/>
            <person name="Vallenet D."/>
            <person name="Casiot C."/>
            <person name="Chane-Woon-Ming B."/>
            <person name="Giloteaux L."/>
            <person name="Barakat M."/>
            <person name="Bonnefoy V."/>
            <person name="Bruneel O."/>
            <person name="Chandler M."/>
            <person name="Cleiss J."/>
            <person name="Duran R."/>
            <person name="Elbaz-Poulichet F."/>
            <person name="Fonknechten N."/>
            <person name="Lauga B."/>
            <person name="Mornico D."/>
            <person name="Ortet P."/>
            <person name="Schaeffer C."/>
            <person name="Siguier P."/>
            <person name="Alexander Thil Smith A."/>
            <person name="Van Dorsselaer A."/>
            <person name="Weissenbach J."/>
            <person name="Medigue C."/>
            <person name="Le Paslier D."/>
        </authorList>
    </citation>
    <scope>NUCLEOTIDE SEQUENCE</scope>
</reference>
<sequence length="564" mass="63039">MNDTAADLDSAIGTVPDAGRPTPKPYDQELVTLTRREHIELKQRASSYKDLHARAVARIEFVERRHQAERERFAQREVELRSALEVAQAQIRDLRLRVFGAKTEQSRSVNAGSQVSAGPARPRGQQRGRRGHGRTRAQALPARVEEVTLQAQCPRCGLGLSAFPGTQDAEIVEIEVKAYRRIVRRHRYRPVCRCGCLPGIVTAPPASQLIARGKLGVSIWVEALLSKFLYGQPSHRLLQDWDDQRLHVAQGTLTEGLRKLLPMLGPVADAGLDELRRGSHWHADETRWEVFEERQGKVGHRWYLWVFQSATAVCFVLDPSRSASVPAAALEHVDAGILSVDRYASYRKFARLNPGVKLSICWAHQRRDFLRAANEHPALWDWAMGWVGLIGELYALHARRRQQWADGDVAFKDSDAESRALVALMGQRCLDELADAALAGAAHKVLRTLRTYWAGLILFLEHPEIDLDNNAAERALRPAVVGRKNYYGSGSQWSGQLAATMMSVLGTLKCWGINPRTWLSAYLHACAHAGGCMPVDLDRFLPWRMDEARLSAMRGVACATIDSS</sequence>
<evidence type="ECO:0000313" key="6">
    <source>
        <dbReference type="EMBL" id="CBH97225.1"/>
    </source>
</evidence>
<dbReference type="NCBIfam" id="NF033517">
    <property type="entry name" value="transpos_IS66"/>
    <property type="match status" value="1"/>
</dbReference>
<feature type="compositionally biased region" description="Basic residues" evidence="1">
    <location>
        <begin position="124"/>
        <end position="135"/>
    </location>
</feature>
<dbReference type="InterPro" id="IPR052344">
    <property type="entry name" value="Transposase-related"/>
</dbReference>
<feature type="compositionally biased region" description="Polar residues" evidence="1">
    <location>
        <begin position="107"/>
        <end position="116"/>
    </location>
</feature>
<dbReference type="Pfam" id="PF03050">
    <property type="entry name" value="DDE_Tnp_IS66"/>
    <property type="match status" value="1"/>
</dbReference>
<protein>
    <submittedName>
        <fullName evidence="3">Transposase of ISCARN22, IS66 family</fullName>
    </submittedName>
</protein>
<dbReference type="EMBL" id="CABM01000031">
    <property type="protein sequence ID" value="CBH96744.1"/>
    <property type="molecule type" value="Genomic_DNA"/>
</dbReference>
<feature type="region of interest" description="Disordered" evidence="1">
    <location>
        <begin position="1"/>
        <end position="26"/>
    </location>
</feature>
<dbReference type="EMBL" id="CABM01000042">
    <property type="protein sequence ID" value="CBH97159.1"/>
    <property type="molecule type" value="Genomic_DNA"/>
</dbReference>
<dbReference type="PANTHER" id="PTHR33678:SF2">
    <property type="match status" value="1"/>
</dbReference>
<organism evidence="3">
    <name type="scientific">mine drainage metagenome</name>
    <dbReference type="NCBI Taxonomy" id="410659"/>
    <lineage>
        <taxon>unclassified sequences</taxon>
        <taxon>metagenomes</taxon>
        <taxon>ecological metagenomes</taxon>
    </lineage>
</organism>
<evidence type="ECO:0000259" key="2">
    <source>
        <dbReference type="Pfam" id="PF03050"/>
    </source>
</evidence>
<dbReference type="InterPro" id="IPR004291">
    <property type="entry name" value="Transposase_IS66_central"/>
</dbReference>
<feature type="region of interest" description="Disordered" evidence="1">
    <location>
        <begin position="107"/>
        <end position="139"/>
    </location>
</feature>